<keyword evidence="6" id="KW-1185">Reference proteome</keyword>
<sequence>MDVTKDKELSSLLSELSEENSIKLMKRFNKIMRWVIADFPKFTSHKYPDKHGLIYFDGKEERKYTYKELDSLSNRFANFLIENGLNDYDRVALHSFNSDYFVISMFGTYKAKGVLVPINYLLTGKDVVYQINNSESKFYILDDAFYDQIKDVLSEFNFVKKYVGINQRNKIKDNKFIDFKNIINSYTDKEPDKILNIWDPVTIMYTSGTESLPKGVIHTNQSLISEYVSSILSGRFESRDAVIHALPLYHCAQKDVFLVPYIWIGATNIILPKGDIQLIMESIEKYKANSMFAPPTVWIGIINHPDFKKYDLSSIEKIYYGAAIMPVEILNKLRKEFPNAKFVNYYGQTELAPAHTALLPEDHEKKPGTAGKELLNMITELMDDNGNIINEPYKPGEIVGRGPHTMLGYLKNEEKTLEAFAYGWFHSGDIGMWDSDHYLYVVDRKKDMIKTGGENVSSREVEEVIYKHPAVKEVAVIGLPDEKWIEKVTAIVVLKDGYEKSDKLKNEIIEYSRNNLAHFKAPKDVIFVDSLPKSPSGKILKRELREMFKATKEFKKET</sequence>
<dbReference type="NCBIfam" id="NF006182">
    <property type="entry name" value="PRK08316.1"/>
    <property type="match status" value="1"/>
</dbReference>
<dbReference type="InterPro" id="IPR042099">
    <property type="entry name" value="ANL_N_sf"/>
</dbReference>
<dbReference type="EMBL" id="CP003378">
    <property type="protein sequence ID" value="AFZ69977.1"/>
    <property type="molecule type" value="Genomic_DNA"/>
</dbReference>
<dbReference type="InterPro" id="IPR020845">
    <property type="entry name" value="AMP-binding_CS"/>
</dbReference>
<evidence type="ECO:0000259" key="4">
    <source>
        <dbReference type="Pfam" id="PF13193"/>
    </source>
</evidence>
<dbReference type="Proteomes" id="UP000010469">
    <property type="component" value="Chromosome"/>
</dbReference>
<evidence type="ECO:0000313" key="5">
    <source>
        <dbReference type="EMBL" id="AFZ69977.1"/>
    </source>
</evidence>
<feature type="domain" description="AMP-binding enzyme C-terminal" evidence="4">
    <location>
        <begin position="460"/>
        <end position="538"/>
    </location>
</feature>
<dbReference type="InParanoid" id="L0AA20"/>
<dbReference type="KEGG" id="clg:Calag_0195"/>
<dbReference type="PROSITE" id="PS00455">
    <property type="entry name" value="AMP_BINDING"/>
    <property type="match status" value="1"/>
</dbReference>
<evidence type="ECO:0000256" key="2">
    <source>
        <dbReference type="ARBA" id="ARBA00022598"/>
    </source>
</evidence>
<dbReference type="RefSeq" id="WP_015231875.1">
    <property type="nucleotide sequence ID" value="NC_019791.1"/>
</dbReference>
<dbReference type="OrthoDB" id="193284at2157"/>
<dbReference type="Gene3D" id="3.30.300.30">
    <property type="match status" value="1"/>
</dbReference>
<dbReference type="GeneID" id="14211455"/>
<dbReference type="PANTHER" id="PTHR24096:SF314">
    <property type="entry name" value="BLL7864 PROTEIN"/>
    <property type="match status" value="1"/>
</dbReference>
<dbReference type="FunFam" id="3.30.300.30:FF:000008">
    <property type="entry name" value="2,3-dihydroxybenzoate-AMP ligase"/>
    <property type="match status" value="1"/>
</dbReference>
<dbReference type="FunCoup" id="L0AA20">
    <property type="interactions" value="29"/>
</dbReference>
<dbReference type="InterPro" id="IPR000873">
    <property type="entry name" value="AMP-dep_synth/lig_dom"/>
</dbReference>
<organism evidence="5 6">
    <name type="scientific">Caldisphaera lagunensis (strain DSM 15908 / JCM 11604 / ANMR 0165 / IC-154)</name>
    <dbReference type="NCBI Taxonomy" id="1056495"/>
    <lineage>
        <taxon>Archaea</taxon>
        <taxon>Thermoproteota</taxon>
        <taxon>Thermoprotei</taxon>
        <taxon>Acidilobales</taxon>
        <taxon>Caldisphaeraceae</taxon>
        <taxon>Caldisphaera</taxon>
    </lineage>
</organism>
<proteinExistence type="inferred from homology"/>
<dbReference type="eggNOG" id="arCOG00856">
    <property type="taxonomic scope" value="Archaea"/>
</dbReference>
<dbReference type="Pfam" id="PF00501">
    <property type="entry name" value="AMP-binding"/>
    <property type="match status" value="1"/>
</dbReference>
<dbReference type="HOGENOM" id="CLU_000022_59_0_2"/>
<dbReference type="InterPro" id="IPR025110">
    <property type="entry name" value="AMP-bd_C"/>
</dbReference>
<feature type="domain" description="AMP-dependent synthetase/ligase" evidence="3">
    <location>
        <begin position="45"/>
        <end position="410"/>
    </location>
</feature>
<dbReference type="GO" id="GO:0016405">
    <property type="term" value="F:CoA-ligase activity"/>
    <property type="evidence" value="ECO:0007669"/>
    <property type="project" value="TreeGrafter"/>
</dbReference>
<dbReference type="SUPFAM" id="SSF56801">
    <property type="entry name" value="Acetyl-CoA synthetase-like"/>
    <property type="match status" value="1"/>
</dbReference>
<dbReference type="Gene3D" id="3.40.50.12780">
    <property type="entry name" value="N-terminal domain of ligase-like"/>
    <property type="match status" value="1"/>
</dbReference>
<reference evidence="6" key="1">
    <citation type="submission" date="2012-03" db="EMBL/GenBank/DDBJ databases">
        <title>Complete genome of Caldisphaera lagunensis DSM 15908.</title>
        <authorList>
            <person name="Lucas S."/>
            <person name="Copeland A."/>
            <person name="Lapidus A."/>
            <person name="Glavina del Rio T."/>
            <person name="Dalin E."/>
            <person name="Tice H."/>
            <person name="Bruce D."/>
            <person name="Goodwin L."/>
            <person name="Pitluck S."/>
            <person name="Peters L."/>
            <person name="Mikhailova N."/>
            <person name="Teshima H."/>
            <person name="Kyrpides N."/>
            <person name="Mavromatis K."/>
            <person name="Ivanova N."/>
            <person name="Brettin T."/>
            <person name="Detter J.C."/>
            <person name="Han C."/>
            <person name="Larimer F."/>
            <person name="Land M."/>
            <person name="Hauser L."/>
            <person name="Markowitz V."/>
            <person name="Cheng J.-F."/>
            <person name="Hugenholtz P."/>
            <person name="Woyke T."/>
            <person name="Wu D."/>
            <person name="Spring S."/>
            <person name="Schroeder M."/>
            <person name="Brambilla E."/>
            <person name="Klenk H.-P."/>
            <person name="Eisen J.A."/>
        </authorList>
    </citation>
    <scope>NUCLEOTIDE SEQUENCE [LARGE SCALE GENOMIC DNA]</scope>
    <source>
        <strain evidence="6">DSM 15908 / JCM 11604 / IC-154</strain>
    </source>
</reference>
<dbReference type="InterPro" id="IPR045851">
    <property type="entry name" value="AMP-bd_C_sf"/>
</dbReference>
<name>L0AA20_CALLD</name>
<keyword evidence="2 5" id="KW-0436">Ligase</keyword>
<accession>L0AA20</accession>
<dbReference type="Pfam" id="PF13193">
    <property type="entry name" value="AMP-binding_C"/>
    <property type="match status" value="1"/>
</dbReference>
<evidence type="ECO:0000313" key="6">
    <source>
        <dbReference type="Proteomes" id="UP000010469"/>
    </source>
</evidence>
<comment type="similarity">
    <text evidence="1">Belongs to the ATP-dependent AMP-binding enzyme family.</text>
</comment>
<evidence type="ECO:0000259" key="3">
    <source>
        <dbReference type="Pfam" id="PF00501"/>
    </source>
</evidence>
<dbReference type="PANTHER" id="PTHR24096">
    <property type="entry name" value="LONG-CHAIN-FATTY-ACID--COA LIGASE"/>
    <property type="match status" value="1"/>
</dbReference>
<evidence type="ECO:0000256" key="1">
    <source>
        <dbReference type="ARBA" id="ARBA00006432"/>
    </source>
</evidence>
<gene>
    <name evidence="5" type="ordered locus">Calag_0195</name>
</gene>
<dbReference type="AlphaFoldDB" id="L0AA20"/>
<dbReference type="STRING" id="1056495.Calag_0195"/>
<protein>
    <submittedName>
        <fullName evidence="5">Acyl-CoA synthetase (AMP-forming)/AMP-acid ligase II</fullName>
    </submittedName>
</protein>